<proteinExistence type="inferred from homology"/>
<dbReference type="EMBL" id="ML179274">
    <property type="protein sequence ID" value="THU92580.1"/>
    <property type="molecule type" value="Genomic_DNA"/>
</dbReference>
<name>A0A4S8LTF5_DENBC</name>
<dbReference type="PANTHER" id="PTHR33577:SF9">
    <property type="entry name" value="PEROXIDASE STCC"/>
    <property type="match status" value="1"/>
</dbReference>
<dbReference type="InterPro" id="IPR000028">
    <property type="entry name" value="Chloroperoxidase"/>
</dbReference>
<dbReference type="SUPFAM" id="SSF47571">
    <property type="entry name" value="Cloroperoxidase"/>
    <property type="match status" value="1"/>
</dbReference>
<dbReference type="Gene3D" id="1.10.489.10">
    <property type="entry name" value="Chloroperoxidase-like"/>
    <property type="match status" value="1"/>
</dbReference>
<dbReference type="OrthoDB" id="407298at2759"/>
<keyword evidence="11" id="KW-1185">Reference proteome</keyword>
<dbReference type="InterPro" id="IPR036851">
    <property type="entry name" value="Chloroperoxidase-like_sf"/>
</dbReference>
<organism evidence="10 11">
    <name type="scientific">Dendrothele bispora (strain CBS 962.96)</name>
    <dbReference type="NCBI Taxonomy" id="1314807"/>
    <lineage>
        <taxon>Eukaryota</taxon>
        <taxon>Fungi</taxon>
        <taxon>Dikarya</taxon>
        <taxon>Basidiomycota</taxon>
        <taxon>Agaricomycotina</taxon>
        <taxon>Agaricomycetes</taxon>
        <taxon>Agaricomycetidae</taxon>
        <taxon>Agaricales</taxon>
        <taxon>Agaricales incertae sedis</taxon>
        <taxon>Dendrothele</taxon>
    </lineage>
</organism>
<evidence type="ECO:0000313" key="10">
    <source>
        <dbReference type="EMBL" id="THU92580.1"/>
    </source>
</evidence>
<keyword evidence="6" id="KW-0408">Iron</keyword>
<dbReference type="Proteomes" id="UP000297245">
    <property type="component" value="Unassembled WGS sequence"/>
</dbReference>
<protein>
    <submittedName>
        <fullName evidence="10">Cloroperoxidase</fullName>
    </submittedName>
</protein>
<dbReference type="GO" id="GO:0004601">
    <property type="term" value="F:peroxidase activity"/>
    <property type="evidence" value="ECO:0007669"/>
    <property type="project" value="UniProtKB-KW"/>
</dbReference>
<sequence length="270" mass="29248">MFSKSLLLSFCTTALLVCVTEASGGPAEIDLNEHQWMAPGPNDFRGPCPGLNTLANHGFLPRDGKNLSMSVILDAALNGYHMQPASPLVGAVKISTLAADDPFSFTLEDIRLHGNIEHDASLSREDFALGNNFRFNETIFSTLANSNPGSDFYNTNSAGEVQRLRLADSEAKNPSINNTQKEFGIRCTESGFYLSVMGDPLVGVAPKEFVQIFFREERLPIAEGWHRSEIPINDTTLLPLIARIATASNWTSSGGCSVLEPVVDPSNGSQ</sequence>
<evidence type="ECO:0000256" key="6">
    <source>
        <dbReference type="ARBA" id="ARBA00023004"/>
    </source>
</evidence>
<evidence type="ECO:0000256" key="7">
    <source>
        <dbReference type="ARBA" id="ARBA00025795"/>
    </source>
</evidence>
<comment type="similarity">
    <text evidence="7">Belongs to the chloroperoxidase family.</text>
</comment>
<feature type="signal peptide" evidence="8">
    <location>
        <begin position="1"/>
        <end position="22"/>
    </location>
</feature>
<evidence type="ECO:0000256" key="2">
    <source>
        <dbReference type="ARBA" id="ARBA00022559"/>
    </source>
</evidence>
<evidence type="ECO:0000313" key="11">
    <source>
        <dbReference type="Proteomes" id="UP000297245"/>
    </source>
</evidence>
<keyword evidence="4" id="KW-0479">Metal-binding</keyword>
<reference evidence="10 11" key="1">
    <citation type="journal article" date="2019" name="Nat. Ecol. Evol.">
        <title>Megaphylogeny resolves global patterns of mushroom evolution.</title>
        <authorList>
            <person name="Varga T."/>
            <person name="Krizsan K."/>
            <person name="Foldi C."/>
            <person name="Dima B."/>
            <person name="Sanchez-Garcia M."/>
            <person name="Sanchez-Ramirez S."/>
            <person name="Szollosi G.J."/>
            <person name="Szarkandi J.G."/>
            <person name="Papp V."/>
            <person name="Albert L."/>
            <person name="Andreopoulos W."/>
            <person name="Angelini C."/>
            <person name="Antonin V."/>
            <person name="Barry K.W."/>
            <person name="Bougher N.L."/>
            <person name="Buchanan P."/>
            <person name="Buyck B."/>
            <person name="Bense V."/>
            <person name="Catcheside P."/>
            <person name="Chovatia M."/>
            <person name="Cooper J."/>
            <person name="Damon W."/>
            <person name="Desjardin D."/>
            <person name="Finy P."/>
            <person name="Geml J."/>
            <person name="Haridas S."/>
            <person name="Hughes K."/>
            <person name="Justo A."/>
            <person name="Karasinski D."/>
            <person name="Kautmanova I."/>
            <person name="Kiss B."/>
            <person name="Kocsube S."/>
            <person name="Kotiranta H."/>
            <person name="LaButti K.M."/>
            <person name="Lechner B.E."/>
            <person name="Liimatainen K."/>
            <person name="Lipzen A."/>
            <person name="Lukacs Z."/>
            <person name="Mihaltcheva S."/>
            <person name="Morgado L.N."/>
            <person name="Niskanen T."/>
            <person name="Noordeloos M.E."/>
            <person name="Ohm R.A."/>
            <person name="Ortiz-Santana B."/>
            <person name="Ovrebo C."/>
            <person name="Racz N."/>
            <person name="Riley R."/>
            <person name="Savchenko A."/>
            <person name="Shiryaev A."/>
            <person name="Soop K."/>
            <person name="Spirin V."/>
            <person name="Szebenyi C."/>
            <person name="Tomsovsky M."/>
            <person name="Tulloss R.E."/>
            <person name="Uehling J."/>
            <person name="Grigoriev I.V."/>
            <person name="Vagvolgyi C."/>
            <person name="Papp T."/>
            <person name="Martin F.M."/>
            <person name="Miettinen O."/>
            <person name="Hibbett D.S."/>
            <person name="Nagy L.G."/>
        </authorList>
    </citation>
    <scope>NUCLEOTIDE SEQUENCE [LARGE SCALE GENOMIC DNA]</scope>
    <source>
        <strain evidence="10 11">CBS 962.96</strain>
    </source>
</reference>
<keyword evidence="3" id="KW-0349">Heme</keyword>
<gene>
    <name evidence="10" type="ORF">K435DRAFT_758096</name>
</gene>
<feature type="domain" description="Heme haloperoxidase family profile" evidence="9">
    <location>
        <begin position="32"/>
        <end position="242"/>
    </location>
</feature>
<evidence type="ECO:0000256" key="1">
    <source>
        <dbReference type="ARBA" id="ARBA00001970"/>
    </source>
</evidence>
<evidence type="ECO:0000256" key="5">
    <source>
        <dbReference type="ARBA" id="ARBA00023002"/>
    </source>
</evidence>
<dbReference type="PROSITE" id="PS51405">
    <property type="entry name" value="HEME_HALOPEROXIDASE"/>
    <property type="match status" value="1"/>
</dbReference>
<feature type="chain" id="PRO_5020240173" evidence="8">
    <location>
        <begin position="23"/>
        <end position="270"/>
    </location>
</feature>
<comment type="cofactor">
    <cofactor evidence="1">
        <name>heme b</name>
        <dbReference type="ChEBI" id="CHEBI:60344"/>
    </cofactor>
</comment>
<keyword evidence="8" id="KW-0732">Signal</keyword>
<evidence type="ECO:0000256" key="3">
    <source>
        <dbReference type="ARBA" id="ARBA00022617"/>
    </source>
</evidence>
<evidence type="ECO:0000259" key="9">
    <source>
        <dbReference type="PROSITE" id="PS51405"/>
    </source>
</evidence>
<evidence type="ECO:0000256" key="4">
    <source>
        <dbReference type="ARBA" id="ARBA00022723"/>
    </source>
</evidence>
<keyword evidence="2 10" id="KW-0575">Peroxidase</keyword>
<dbReference type="AlphaFoldDB" id="A0A4S8LTF5"/>
<accession>A0A4S8LTF5</accession>
<dbReference type="Pfam" id="PF01328">
    <property type="entry name" value="Peroxidase_2"/>
    <property type="match status" value="1"/>
</dbReference>
<evidence type="ECO:0000256" key="8">
    <source>
        <dbReference type="SAM" id="SignalP"/>
    </source>
</evidence>
<dbReference type="PANTHER" id="PTHR33577">
    <property type="entry name" value="STERIGMATOCYSTIN BIOSYNTHESIS PEROXIDASE STCC-RELATED"/>
    <property type="match status" value="1"/>
</dbReference>
<dbReference type="GO" id="GO:0046872">
    <property type="term" value="F:metal ion binding"/>
    <property type="evidence" value="ECO:0007669"/>
    <property type="project" value="UniProtKB-KW"/>
</dbReference>
<keyword evidence="5" id="KW-0560">Oxidoreductase</keyword>